<name>M0JI71_9EURY</name>
<geneLocation type="plasmid" evidence="3 5">
    <name>pHsi540</name>
</geneLocation>
<dbReference type="Proteomes" id="UP000011659">
    <property type="component" value="Unassembled WGS sequence"/>
</dbReference>
<evidence type="ECO:0000313" key="3">
    <source>
        <dbReference type="EMBL" id="QUJ74026.1"/>
    </source>
</evidence>
<feature type="region of interest" description="Disordered" evidence="1">
    <location>
        <begin position="93"/>
        <end position="162"/>
    </location>
</feature>
<evidence type="ECO:0000256" key="1">
    <source>
        <dbReference type="SAM" id="MobiDB-lite"/>
    </source>
</evidence>
<dbReference type="RefSeq" id="WP_004966719.1">
    <property type="nucleotide sequence ID" value="NZ_AOLR01000059.1"/>
</dbReference>
<dbReference type="Gene3D" id="2.40.50.140">
    <property type="entry name" value="Nucleic acid-binding proteins"/>
    <property type="match status" value="1"/>
</dbReference>
<dbReference type="EMBL" id="CP073368">
    <property type="protein sequence ID" value="QUJ74026.1"/>
    <property type="molecule type" value="Genomic_DNA"/>
</dbReference>
<dbReference type="GeneID" id="64825057"/>
<feature type="region of interest" description="Disordered" evidence="1">
    <location>
        <begin position="187"/>
        <end position="206"/>
    </location>
</feature>
<dbReference type="PATRIC" id="fig|662476.7.peg.4077"/>
<dbReference type="KEGG" id="hsin:KDQ40_18835"/>
<gene>
    <name evidence="2" type="ORF">C436_20493</name>
    <name evidence="3" type="ORF">KDQ40_18835</name>
</gene>
<evidence type="ECO:0000313" key="4">
    <source>
        <dbReference type="Proteomes" id="UP000011659"/>
    </source>
</evidence>
<reference evidence="2 4" key="1">
    <citation type="journal article" date="2014" name="PLoS Genet.">
        <title>Phylogenetically driven sequencing of extremely halophilic archaea reveals strategies for static and dynamic osmo-response.</title>
        <authorList>
            <person name="Becker E.A."/>
            <person name="Seitzer P.M."/>
            <person name="Tritt A."/>
            <person name="Larsen D."/>
            <person name="Krusor M."/>
            <person name="Yao A.I."/>
            <person name="Wu D."/>
            <person name="Madern D."/>
            <person name="Eisen J.A."/>
            <person name="Darling A.E."/>
            <person name="Facciotti M.T."/>
        </authorList>
    </citation>
    <scope>NUCLEOTIDE SEQUENCE [LARGE SCALE GENOMIC DNA]</scope>
    <source>
        <strain evidence="2 4">ATCC 33800</strain>
    </source>
</reference>
<sequence length="536" mass="58895">MTKYSTSDDSTDFNNDDSGKVTLDDANTAKAGYQGEEQIAKRMYEFDTPETNENPEVKELETPTAPMGAHLDNQEELLTAVQGDEDQPVETADEAVGMEGDNNQQFKVDRDVRFASPERLDRGEYDTKSDAEVAANMGLDHLPVVDQSDKEPIPELVDRRPKETLAAYEQRVAEEADHARLANEARAIAEPTTAPVEQASEPSLDELPVENVKYATGWFDADAEDDAEGGMSPTRERAAATRHGAAAVASEPAVTPEPDHDEAGQLNRDLADFEERAKLAAGLEADESWSPVERIGEEIQALGQYVEQVAAKTNLTERRALHLLCHERLQTGSARDAALNAVQNADDYYKVAPTAIGDIEDWRHNVTVQGEVVRLFDPMNASEHQVALIEDAQTGESFKFIIHENTRNCRNWTEWAGDIVTDLQEGDVVRIIDGKPHDDYGARGASKKVHACQWTLIQRLEQGSGAYVSRHAPRSRVIEPSEFEGDVEAEGPAQKPPEAYNLNESTLDQRRASKPNGASQDSDFELGCAANEAVSA</sequence>
<keyword evidence="3" id="KW-0614">Plasmid</keyword>
<organism evidence="2 4">
    <name type="scientific">Haloarcula marismortui ATCC 33800</name>
    <dbReference type="NCBI Taxonomy" id="662476"/>
    <lineage>
        <taxon>Archaea</taxon>
        <taxon>Methanobacteriati</taxon>
        <taxon>Methanobacteriota</taxon>
        <taxon>Stenosarchaea group</taxon>
        <taxon>Halobacteria</taxon>
        <taxon>Halobacteriales</taxon>
        <taxon>Haloarculaceae</taxon>
        <taxon>Haloarcula</taxon>
    </lineage>
</organism>
<dbReference type="Proteomes" id="UP000682967">
    <property type="component" value="Plasmid pHsi540"/>
</dbReference>
<feature type="compositionally biased region" description="Basic and acidic residues" evidence="1">
    <location>
        <begin position="107"/>
        <end position="131"/>
    </location>
</feature>
<reference evidence="3" key="2">
    <citation type="submission" date="2021-04" db="EMBL/GenBank/DDBJ databases">
        <title>Complete Genome sequence and Methylome Analysis of the Haloarchaeon Haloarcula sinaiiensis.</title>
        <authorList>
            <person name="Fomenkov A."/>
            <person name="DasSarma P."/>
            <person name="DasSarma S."/>
            <person name="Roberts R.J."/>
        </authorList>
    </citation>
    <scope>NUCLEOTIDE SEQUENCE</scope>
    <source>
        <strain evidence="3">ATCC 33800</strain>
        <plasmid evidence="3">pHsi540</plasmid>
    </source>
</reference>
<dbReference type="EMBL" id="AOLR01000059">
    <property type="protein sequence ID" value="EMA08696.1"/>
    <property type="molecule type" value="Genomic_DNA"/>
</dbReference>
<accession>M0JI71</accession>
<feature type="compositionally biased region" description="Basic and acidic residues" evidence="1">
    <location>
        <begin position="147"/>
        <end position="162"/>
    </location>
</feature>
<keyword evidence="4" id="KW-1185">Reference proteome</keyword>
<feature type="region of interest" description="Disordered" evidence="1">
    <location>
        <begin position="480"/>
        <end position="536"/>
    </location>
</feature>
<evidence type="ECO:0000313" key="2">
    <source>
        <dbReference type="EMBL" id="EMA08696.1"/>
    </source>
</evidence>
<protein>
    <submittedName>
        <fullName evidence="2">Uncharacterized protein</fullName>
    </submittedName>
</protein>
<evidence type="ECO:0000313" key="5">
    <source>
        <dbReference type="Proteomes" id="UP000682967"/>
    </source>
</evidence>
<proteinExistence type="predicted"/>
<dbReference type="AlphaFoldDB" id="M0JI71"/>
<feature type="region of interest" description="Disordered" evidence="1">
    <location>
        <begin position="1"/>
        <end position="33"/>
    </location>
</feature>
<dbReference type="InterPro" id="IPR012340">
    <property type="entry name" value="NA-bd_OB-fold"/>
</dbReference>